<proteinExistence type="predicted"/>
<evidence type="ECO:0000313" key="1">
    <source>
        <dbReference type="EMBL" id="GEU64164.1"/>
    </source>
</evidence>
<gene>
    <name evidence="1" type="ORF">Tci_036142</name>
</gene>
<sequence length="270" mass="31845">MRDSERSRPVGFEFARENLQSGVKEEDSITDVENTVFNFRVVKPLSFLLVDDRIFISLIMKKQRKNALLFHYKDTSCKETTTSIVYRAMINKVSKHKVFSTIRILSVVIVQVEKRYRYGYLKEIVVRRADQKLYKFKEGDFLNIHLNDIEDMLLLIAKNKLFNIDSDVIVDFITALKMFTQGIIVKNRVQDVQLVKEPYTPNNDPSGIIYEDKSKKKRMMHLNEIHKFYNGTLMRLLADFELPCLQTYLRLTIFLNVWSLNYRGLFLHAL</sequence>
<dbReference type="EMBL" id="BKCJ010004974">
    <property type="protein sequence ID" value="GEU64164.1"/>
    <property type="molecule type" value="Genomic_DNA"/>
</dbReference>
<dbReference type="AlphaFoldDB" id="A0A6L2LV54"/>
<comment type="caution">
    <text evidence="1">The sequence shown here is derived from an EMBL/GenBank/DDBJ whole genome shotgun (WGS) entry which is preliminary data.</text>
</comment>
<organism evidence="1">
    <name type="scientific">Tanacetum cinerariifolium</name>
    <name type="common">Dalmatian daisy</name>
    <name type="synonym">Chrysanthemum cinerariifolium</name>
    <dbReference type="NCBI Taxonomy" id="118510"/>
    <lineage>
        <taxon>Eukaryota</taxon>
        <taxon>Viridiplantae</taxon>
        <taxon>Streptophyta</taxon>
        <taxon>Embryophyta</taxon>
        <taxon>Tracheophyta</taxon>
        <taxon>Spermatophyta</taxon>
        <taxon>Magnoliopsida</taxon>
        <taxon>eudicotyledons</taxon>
        <taxon>Gunneridae</taxon>
        <taxon>Pentapetalae</taxon>
        <taxon>asterids</taxon>
        <taxon>campanulids</taxon>
        <taxon>Asterales</taxon>
        <taxon>Asteraceae</taxon>
        <taxon>Asteroideae</taxon>
        <taxon>Anthemideae</taxon>
        <taxon>Anthemidinae</taxon>
        <taxon>Tanacetum</taxon>
    </lineage>
</organism>
<name>A0A6L2LV54_TANCI</name>
<accession>A0A6L2LV54</accession>
<reference evidence="1" key="1">
    <citation type="journal article" date="2019" name="Sci. Rep.">
        <title>Draft genome of Tanacetum cinerariifolium, the natural source of mosquito coil.</title>
        <authorList>
            <person name="Yamashiro T."/>
            <person name="Shiraishi A."/>
            <person name="Satake H."/>
            <person name="Nakayama K."/>
        </authorList>
    </citation>
    <scope>NUCLEOTIDE SEQUENCE</scope>
</reference>
<protein>
    <submittedName>
        <fullName evidence="1">Uncharacterized protein</fullName>
    </submittedName>
</protein>